<keyword evidence="7" id="KW-1185">Reference proteome</keyword>
<feature type="region of interest" description="Disordered" evidence="5">
    <location>
        <begin position="669"/>
        <end position="756"/>
    </location>
</feature>
<feature type="coiled-coil region" evidence="4">
    <location>
        <begin position="483"/>
        <end position="510"/>
    </location>
</feature>
<dbReference type="VEuPathDB" id="MicrosporidiaDB:EDEG_00297"/>
<dbReference type="Gene3D" id="3.30.420.40">
    <property type="match status" value="2"/>
</dbReference>
<reference evidence="6 7" key="1">
    <citation type="submission" date="2011-08" db="EMBL/GenBank/DDBJ databases">
        <authorList>
            <person name="Liu Z.J."/>
            <person name="Shi F.L."/>
            <person name="Lu J.Q."/>
            <person name="Li M."/>
            <person name="Wang Z.L."/>
        </authorList>
    </citation>
    <scope>NUCLEOTIDE SEQUENCE [LARGE SCALE GENOMIC DNA]</scope>
    <source>
        <strain evidence="6 7">USNM 41457</strain>
    </source>
</reference>
<sequence length="756" mass="86943">MEHIGLDIGTFKSVVGTSTNNGNVLLDEFGKREIKTVIELSKPIRKFGNFVGNPLMTQILNRKRYFTDLSHTSCGNKQDSSNINNNDSNDNNTHNASSQILNDCLCTDGVQSNEAYLYHFINYLKKRATPGNVNFTLTVPYFYTLKERQKLFDLCTINGLYPTIITDITAAATLFAVRNEIPNDGHFCIIDYGHSKTTIGLFQKINPSKEKKDKKDGKGVNMRVFPIQVSGIRKGAVDFDNKLLDFVFKKYGIQKSKLNIERLLPHIEKAKKMLNSMEETRFNLEIIDECYSITITREEFHELVREDIQSIQSLVDSFIEKNNVKCDIEVIGGNSFNIFIQDFSKKFNTRMNFSDTCGVGASLAGAIYRFGSRIGYEVRDLFTQKITAKTYFTEGERENSKNYDVLESCLFDDSVINLSYKMGKDYFVELCEGEKTILRAKVTNPKSDHKIGFKLSEKGILDVCADPRYTKIEVLSATDYVPITEQEKMYKQLEEEVETIGNMRNELESCLLNLPLKDLHLSEEEIGILENIKNEMMYENVAQTVKEETEKRNEILAKIDFITSKIQNIFKDKREKLIRALNNAESECKKFDKTFLRASFKLKGFIVKCNDDLKAINPTIFAAADVIKFSVDDKIQLCNNLLNDVKVEFDNVQEAEKIKKEKELKEKLEKEKQEKELKQKEKHEKEKMEKESNTEEENNKKEKSQAENVDKKHDVNEQSDEKKKRKEDKSTANSNKQGNSEDISERNNLDNEKVQN</sequence>
<feature type="coiled-coil region" evidence="4">
    <location>
        <begin position="567"/>
        <end position="594"/>
    </location>
</feature>
<dbReference type="SUPFAM" id="SSF53067">
    <property type="entry name" value="Actin-like ATPase domain"/>
    <property type="match status" value="2"/>
</dbReference>
<dbReference type="OMA" id="HERFIMI"/>
<comment type="caution">
    <text evidence="6">The sequence shown here is derived from an EMBL/GenBank/DDBJ whole genome shotgun (WGS) entry which is preliminary data.</text>
</comment>
<accession>J9DI66</accession>
<evidence type="ECO:0000313" key="6">
    <source>
        <dbReference type="EMBL" id="EJW02320.1"/>
    </source>
</evidence>
<keyword evidence="4" id="KW-0175">Coiled coil</keyword>
<dbReference type="EMBL" id="AFBI03000003">
    <property type="protein sequence ID" value="EJW02320.1"/>
    <property type="molecule type" value="Genomic_DNA"/>
</dbReference>
<dbReference type="Gene3D" id="3.30.30.30">
    <property type="match status" value="1"/>
</dbReference>
<dbReference type="Proteomes" id="UP000003163">
    <property type="component" value="Unassembled WGS sequence"/>
</dbReference>
<proteinExistence type="predicted"/>
<evidence type="ECO:0000256" key="5">
    <source>
        <dbReference type="SAM" id="MobiDB-lite"/>
    </source>
</evidence>
<dbReference type="Pfam" id="PF00012">
    <property type="entry name" value="HSP70"/>
    <property type="match status" value="1"/>
</dbReference>
<evidence type="ECO:0000256" key="2">
    <source>
        <dbReference type="ARBA" id="ARBA00022840"/>
    </source>
</evidence>
<feature type="compositionally biased region" description="Polar residues" evidence="5">
    <location>
        <begin position="731"/>
        <end position="741"/>
    </location>
</feature>
<dbReference type="Gene3D" id="3.90.640.10">
    <property type="entry name" value="Actin, Chain A, domain 4"/>
    <property type="match status" value="1"/>
</dbReference>
<name>J9DI66_EDHAE</name>
<evidence type="ECO:0000256" key="1">
    <source>
        <dbReference type="ARBA" id="ARBA00022741"/>
    </source>
</evidence>
<keyword evidence="1" id="KW-0547">Nucleotide-binding</keyword>
<dbReference type="PANTHER" id="PTHR45639:SF3">
    <property type="entry name" value="HYPOXIA UP-REGULATED PROTEIN 1"/>
    <property type="match status" value="1"/>
</dbReference>
<dbReference type="HOGENOM" id="CLU_415099_0_0_1"/>
<dbReference type="GO" id="GO:0034663">
    <property type="term" value="C:endoplasmic reticulum chaperone complex"/>
    <property type="evidence" value="ECO:0007669"/>
    <property type="project" value="TreeGrafter"/>
</dbReference>
<dbReference type="OrthoDB" id="434160at2759"/>
<dbReference type="AlphaFoldDB" id="J9DI66"/>
<reference evidence="7" key="2">
    <citation type="submission" date="2015-07" db="EMBL/GenBank/DDBJ databases">
        <title>Contrasting host-pathogen interactions and genome evolution in two generalist and specialist microsporidian pathogens of mosquitoes.</title>
        <authorList>
            <consortium name="The Broad Institute Genomics Platform"/>
            <consortium name="The Broad Institute Genome Sequencing Center for Infectious Disease"/>
            <person name="Cuomo C.A."/>
            <person name="Sanscrainte N.D."/>
            <person name="Goldberg J.M."/>
            <person name="Heiman D."/>
            <person name="Young S."/>
            <person name="Zeng Q."/>
            <person name="Becnel J.J."/>
            <person name="Birren B.W."/>
        </authorList>
    </citation>
    <scope>NUCLEOTIDE SEQUENCE [LARGE SCALE GENOMIC DNA]</scope>
    <source>
        <strain evidence="7">USNM 41457</strain>
    </source>
</reference>
<keyword evidence="2" id="KW-0067">ATP-binding</keyword>
<evidence type="ECO:0000256" key="4">
    <source>
        <dbReference type="SAM" id="Coils"/>
    </source>
</evidence>
<protein>
    <recommendedName>
        <fullName evidence="8">Hsp70-like protein</fullName>
    </recommendedName>
</protein>
<evidence type="ECO:0000256" key="3">
    <source>
        <dbReference type="ARBA" id="ARBA00023186"/>
    </source>
</evidence>
<dbReference type="InParanoid" id="J9DI66"/>
<dbReference type="InterPro" id="IPR013126">
    <property type="entry name" value="Hsp_70_fam"/>
</dbReference>
<evidence type="ECO:0008006" key="8">
    <source>
        <dbReference type="Google" id="ProtNLM"/>
    </source>
</evidence>
<feature type="compositionally biased region" description="Basic and acidic residues" evidence="5">
    <location>
        <begin position="743"/>
        <end position="756"/>
    </location>
</feature>
<dbReference type="STRING" id="1003232.J9DI66"/>
<dbReference type="GO" id="GO:0140662">
    <property type="term" value="F:ATP-dependent protein folding chaperone"/>
    <property type="evidence" value="ECO:0007669"/>
    <property type="project" value="InterPro"/>
</dbReference>
<dbReference type="InterPro" id="IPR043129">
    <property type="entry name" value="ATPase_NBD"/>
</dbReference>
<dbReference type="PANTHER" id="PTHR45639">
    <property type="entry name" value="HSC70CB, ISOFORM G-RELATED"/>
    <property type="match status" value="1"/>
</dbReference>
<feature type="compositionally biased region" description="Basic and acidic residues" evidence="5">
    <location>
        <begin position="669"/>
        <end position="730"/>
    </location>
</feature>
<dbReference type="GO" id="GO:0005524">
    <property type="term" value="F:ATP binding"/>
    <property type="evidence" value="ECO:0007669"/>
    <property type="project" value="UniProtKB-KW"/>
</dbReference>
<organism evidence="6 7">
    <name type="scientific">Edhazardia aedis (strain USNM 41457)</name>
    <name type="common">Microsporidian parasite</name>
    <dbReference type="NCBI Taxonomy" id="1003232"/>
    <lineage>
        <taxon>Eukaryota</taxon>
        <taxon>Fungi</taxon>
        <taxon>Fungi incertae sedis</taxon>
        <taxon>Microsporidia</taxon>
        <taxon>Edhazardia</taxon>
    </lineage>
</organism>
<gene>
    <name evidence="6" type="ORF">EDEG_00297</name>
</gene>
<dbReference type="GO" id="GO:0030968">
    <property type="term" value="P:endoplasmic reticulum unfolded protein response"/>
    <property type="evidence" value="ECO:0007669"/>
    <property type="project" value="TreeGrafter"/>
</dbReference>
<evidence type="ECO:0000313" key="7">
    <source>
        <dbReference type="Proteomes" id="UP000003163"/>
    </source>
</evidence>
<keyword evidence="3" id="KW-0143">Chaperone</keyword>